<proteinExistence type="predicted"/>
<gene>
    <name evidence="1" type="ORF">COY32_05015</name>
</gene>
<dbReference type="EMBL" id="PFNL01000131">
    <property type="protein sequence ID" value="PIZ45545.1"/>
    <property type="molecule type" value="Genomic_DNA"/>
</dbReference>
<dbReference type="GO" id="GO:0006308">
    <property type="term" value="P:DNA catabolic process"/>
    <property type="evidence" value="ECO:0007669"/>
    <property type="project" value="InterPro"/>
</dbReference>
<dbReference type="SUPFAM" id="SSF116842">
    <property type="entry name" value="XseB-like"/>
    <property type="match status" value="1"/>
</dbReference>
<organism evidence="1 2">
    <name type="scientific">candidate division WWE3 bacterium CG_4_10_14_0_2_um_filter_41_14</name>
    <dbReference type="NCBI Taxonomy" id="1975072"/>
    <lineage>
        <taxon>Bacteria</taxon>
        <taxon>Katanobacteria</taxon>
    </lineage>
</organism>
<comment type="caution">
    <text evidence="1">The sequence shown here is derived from an EMBL/GenBank/DDBJ whole genome shotgun (WGS) entry which is preliminary data.</text>
</comment>
<accession>A0A2M7TI35</accession>
<dbReference type="Proteomes" id="UP000228920">
    <property type="component" value="Unassembled WGS sequence"/>
</dbReference>
<dbReference type="GO" id="GO:0008855">
    <property type="term" value="F:exodeoxyribonuclease VII activity"/>
    <property type="evidence" value="ECO:0007669"/>
    <property type="project" value="InterPro"/>
</dbReference>
<dbReference type="AlphaFoldDB" id="A0A2M7TI35"/>
<dbReference type="InterPro" id="IPR037004">
    <property type="entry name" value="Exonuc_VII_ssu_sf"/>
</dbReference>
<name>A0A2M7TI35_UNCKA</name>
<protein>
    <submittedName>
        <fullName evidence="1">Uncharacterized protein</fullName>
    </submittedName>
</protein>
<evidence type="ECO:0000313" key="2">
    <source>
        <dbReference type="Proteomes" id="UP000228920"/>
    </source>
</evidence>
<evidence type="ECO:0000313" key="1">
    <source>
        <dbReference type="EMBL" id="PIZ45545.1"/>
    </source>
</evidence>
<reference evidence="2" key="1">
    <citation type="submission" date="2017-09" db="EMBL/GenBank/DDBJ databases">
        <title>Depth-based differentiation of microbial function through sediment-hosted aquifers and enrichment of novel symbionts in the deep terrestrial subsurface.</title>
        <authorList>
            <person name="Probst A.J."/>
            <person name="Ladd B."/>
            <person name="Jarett J.K."/>
            <person name="Geller-Mcgrath D.E."/>
            <person name="Sieber C.M.K."/>
            <person name="Emerson J.B."/>
            <person name="Anantharaman K."/>
            <person name="Thomas B.C."/>
            <person name="Malmstrom R."/>
            <person name="Stieglmeier M."/>
            <person name="Klingl A."/>
            <person name="Woyke T."/>
            <person name="Ryan C.M."/>
            <person name="Banfield J.F."/>
        </authorList>
    </citation>
    <scope>NUCLEOTIDE SEQUENCE [LARGE SCALE GENOMIC DNA]</scope>
</reference>
<dbReference type="Gene3D" id="1.10.287.1040">
    <property type="entry name" value="Exonuclease VII, small subunit"/>
    <property type="match status" value="1"/>
</dbReference>
<sequence>MTTKTTNNQTLSEILDELKQLDEWFQGESFEIEKSIEQYKKGMEKIQQARLMLDDVENEFSQVATDVSGSEEQGDNTSDD</sequence>
<dbReference type="GO" id="GO:0009318">
    <property type="term" value="C:exodeoxyribonuclease VII complex"/>
    <property type="evidence" value="ECO:0007669"/>
    <property type="project" value="InterPro"/>
</dbReference>